<dbReference type="SMART" id="SM00345">
    <property type="entry name" value="HTH_GNTR"/>
    <property type="match status" value="1"/>
</dbReference>
<dbReference type="Proteomes" id="UP001151234">
    <property type="component" value="Unassembled WGS sequence"/>
</dbReference>
<proteinExistence type="predicted"/>
<dbReference type="PANTHER" id="PTHR43537:SF45">
    <property type="entry name" value="GNTR FAMILY REGULATORY PROTEIN"/>
    <property type="match status" value="1"/>
</dbReference>
<reference evidence="5" key="1">
    <citation type="submission" date="2022-11" db="EMBL/GenBank/DDBJ databases">
        <title>Draft genome sequence of Hoeflea poritis E7-10 and Hoeflea prorocentri PM5-8, separated from scleractinian coral Porites lutea and marine dinoflagellate.</title>
        <authorList>
            <person name="Zhang G."/>
            <person name="Wei Q."/>
            <person name="Cai L."/>
        </authorList>
    </citation>
    <scope>NUCLEOTIDE SEQUENCE</scope>
    <source>
        <strain evidence="5">PM5-8</strain>
    </source>
</reference>
<dbReference type="SUPFAM" id="SSF48008">
    <property type="entry name" value="GntR ligand-binding domain-like"/>
    <property type="match status" value="1"/>
</dbReference>
<dbReference type="PANTHER" id="PTHR43537">
    <property type="entry name" value="TRANSCRIPTIONAL REGULATOR, GNTR FAMILY"/>
    <property type="match status" value="1"/>
</dbReference>
<dbReference type="Pfam" id="PF07729">
    <property type="entry name" value="FCD"/>
    <property type="match status" value="1"/>
</dbReference>
<keyword evidence="6" id="KW-1185">Reference proteome</keyword>
<dbReference type="InterPro" id="IPR036390">
    <property type="entry name" value="WH_DNA-bd_sf"/>
</dbReference>
<dbReference type="PROSITE" id="PS50949">
    <property type="entry name" value="HTH_GNTR"/>
    <property type="match status" value="1"/>
</dbReference>
<evidence type="ECO:0000313" key="6">
    <source>
        <dbReference type="Proteomes" id="UP001151234"/>
    </source>
</evidence>
<evidence type="ECO:0000256" key="3">
    <source>
        <dbReference type="ARBA" id="ARBA00023163"/>
    </source>
</evidence>
<gene>
    <name evidence="5" type="ORF">OQ273_01695</name>
</gene>
<evidence type="ECO:0000256" key="1">
    <source>
        <dbReference type="ARBA" id="ARBA00023015"/>
    </source>
</evidence>
<keyword evidence="3" id="KW-0804">Transcription</keyword>
<name>A0A9X3UDU7_9HYPH</name>
<accession>A0A9X3UDU7</accession>
<dbReference type="EMBL" id="JAPJZI010000001">
    <property type="protein sequence ID" value="MDA5397272.1"/>
    <property type="molecule type" value="Genomic_DNA"/>
</dbReference>
<dbReference type="RefSeq" id="WP_267988738.1">
    <property type="nucleotide sequence ID" value="NZ_JAPJZI010000001.1"/>
</dbReference>
<dbReference type="InterPro" id="IPR036388">
    <property type="entry name" value="WH-like_DNA-bd_sf"/>
</dbReference>
<feature type="domain" description="HTH gntR-type" evidence="4">
    <location>
        <begin position="6"/>
        <end position="73"/>
    </location>
</feature>
<organism evidence="5 6">
    <name type="scientific">Hoeflea prorocentri</name>
    <dbReference type="NCBI Taxonomy" id="1922333"/>
    <lineage>
        <taxon>Bacteria</taxon>
        <taxon>Pseudomonadati</taxon>
        <taxon>Pseudomonadota</taxon>
        <taxon>Alphaproteobacteria</taxon>
        <taxon>Hyphomicrobiales</taxon>
        <taxon>Rhizobiaceae</taxon>
        <taxon>Hoeflea</taxon>
    </lineage>
</organism>
<dbReference type="AlphaFoldDB" id="A0A9X3UDU7"/>
<dbReference type="GO" id="GO:0003700">
    <property type="term" value="F:DNA-binding transcription factor activity"/>
    <property type="evidence" value="ECO:0007669"/>
    <property type="project" value="InterPro"/>
</dbReference>
<protein>
    <submittedName>
        <fullName evidence="5">GntR family transcriptional regulator</fullName>
    </submittedName>
</protein>
<keyword evidence="1" id="KW-0805">Transcription regulation</keyword>
<comment type="caution">
    <text evidence="5">The sequence shown here is derived from an EMBL/GenBank/DDBJ whole genome shotgun (WGS) entry which is preliminary data.</text>
</comment>
<dbReference type="Gene3D" id="1.20.120.530">
    <property type="entry name" value="GntR ligand-binding domain-like"/>
    <property type="match status" value="1"/>
</dbReference>
<evidence type="ECO:0000259" key="4">
    <source>
        <dbReference type="PROSITE" id="PS50949"/>
    </source>
</evidence>
<dbReference type="Gene3D" id="1.10.10.10">
    <property type="entry name" value="Winged helix-like DNA-binding domain superfamily/Winged helix DNA-binding domain"/>
    <property type="match status" value="1"/>
</dbReference>
<dbReference type="SMART" id="SM00895">
    <property type="entry name" value="FCD"/>
    <property type="match status" value="1"/>
</dbReference>
<sequence>MKGKTGSSVDRVYDRLRRMAADFEFKPDERINESALSDTLGASRTPLREALNRLVAEGFLTFQNGRGFFCRSLSPEKIVELYEARQAIECEALRRAVEKAADEDIQAVLDYLDRTEPHYETCDSAMELLEMDEDFHIRLVMLSGNSELVRMLRNINDRIRYVRLIDLKMIAAKKQIARNRGARLSAHRVILNALTARNEDAAVLAMRNHIERRREEATEAVRIAYSQLYVPAD</sequence>
<evidence type="ECO:0000256" key="2">
    <source>
        <dbReference type="ARBA" id="ARBA00023125"/>
    </source>
</evidence>
<evidence type="ECO:0000313" key="5">
    <source>
        <dbReference type="EMBL" id="MDA5397272.1"/>
    </source>
</evidence>
<keyword evidence="2" id="KW-0238">DNA-binding</keyword>
<dbReference type="InterPro" id="IPR011711">
    <property type="entry name" value="GntR_C"/>
</dbReference>
<dbReference type="GO" id="GO:0003677">
    <property type="term" value="F:DNA binding"/>
    <property type="evidence" value="ECO:0007669"/>
    <property type="project" value="UniProtKB-KW"/>
</dbReference>
<dbReference type="InterPro" id="IPR000524">
    <property type="entry name" value="Tscrpt_reg_HTH_GntR"/>
</dbReference>
<dbReference type="InterPro" id="IPR008920">
    <property type="entry name" value="TF_FadR/GntR_C"/>
</dbReference>
<dbReference type="SUPFAM" id="SSF46785">
    <property type="entry name" value="Winged helix' DNA-binding domain"/>
    <property type="match status" value="1"/>
</dbReference>
<dbReference type="Pfam" id="PF00392">
    <property type="entry name" value="GntR"/>
    <property type="match status" value="1"/>
</dbReference>
<dbReference type="CDD" id="cd07377">
    <property type="entry name" value="WHTH_GntR"/>
    <property type="match status" value="1"/>
</dbReference>